<name>A0A0C3QGK1_9AGAM</name>
<proteinExistence type="inferred from homology"/>
<dbReference type="Pfam" id="PF01177">
    <property type="entry name" value="Asp_Glu_race"/>
    <property type="match status" value="1"/>
</dbReference>
<feature type="non-terminal residue" evidence="2">
    <location>
        <position position="1"/>
    </location>
</feature>
<dbReference type="OrthoDB" id="412018at2759"/>
<dbReference type="STRING" id="1051891.A0A0C3QGK1"/>
<comment type="similarity">
    <text evidence="1">Belongs to the HyuE racemase family.</text>
</comment>
<dbReference type="InterPro" id="IPR053714">
    <property type="entry name" value="Iso_Racemase_Enz_sf"/>
</dbReference>
<evidence type="ECO:0008006" key="4">
    <source>
        <dbReference type="Google" id="ProtNLM"/>
    </source>
</evidence>
<dbReference type="InterPro" id="IPR052186">
    <property type="entry name" value="Hydantoin_racemase-like"/>
</dbReference>
<dbReference type="Proteomes" id="UP000054248">
    <property type="component" value="Unassembled WGS sequence"/>
</dbReference>
<dbReference type="InterPro" id="IPR015942">
    <property type="entry name" value="Asp/Glu/hydantoin_racemase"/>
</dbReference>
<dbReference type="GO" id="GO:0047661">
    <property type="term" value="F:amino-acid racemase activity"/>
    <property type="evidence" value="ECO:0007669"/>
    <property type="project" value="InterPro"/>
</dbReference>
<protein>
    <recommendedName>
        <fullName evidence="4">Asp/Glu/hydantoin racemase</fullName>
    </recommendedName>
</protein>
<sequence>RCLFLVANPNSSKSITDTLEQLISRPPGCDITFFTGPEGAPPSINDEETSVQSEQACLEVLKAQGQDFDAILVACYSDHPLVKSLRKHFPGKAIIGIFEASMAHALLLGSKFGIVTTGQAWEALLTKGVAAFFGSEAPATNPASWRNARFAGVASTGFSATELHEAHPDDVSRKIGEAARKLVEEEGAEVICLGCAGMTGMEEAIRKGVSDQRVEVIDGVQAGVNLLAGLARRNMA</sequence>
<dbReference type="PANTHER" id="PTHR28047:SF5">
    <property type="entry name" value="PROTEIN DCG1"/>
    <property type="match status" value="1"/>
</dbReference>
<reference evidence="2 3" key="1">
    <citation type="submission" date="2014-04" db="EMBL/GenBank/DDBJ databases">
        <authorList>
            <consortium name="DOE Joint Genome Institute"/>
            <person name="Kuo A."/>
            <person name="Girlanda M."/>
            <person name="Perotto S."/>
            <person name="Kohler A."/>
            <person name="Nagy L.G."/>
            <person name="Floudas D."/>
            <person name="Copeland A."/>
            <person name="Barry K.W."/>
            <person name="Cichocki N."/>
            <person name="Veneault-Fourrey C."/>
            <person name="LaButti K."/>
            <person name="Lindquist E.A."/>
            <person name="Lipzen A."/>
            <person name="Lundell T."/>
            <person name="Morin E."/>
            <person name="Murat C."/>
            <person name="Sun H."/>
            <person name="Tunlid A."/>
            <person name="Henrissat B."/>
            <person name="Grigoriev I.V."/>
            <person name="Hibbett D.S."/>
            <person name="Martin F."/>
            <person name="Nordberg H.P."/>
            <person name="Cantor M.N."/>
            <person name="Hua S.X."/>
        </authorList>
    </citation>
    <scope>NUCLEOTIDE SEQUENCE [LARGE SCALE GENOMIC DNA]</scope>
    <source>
        <strain evidence="2 3">MUT 4182</strain>
    </source>
</reference>
<dbReference type="EMBL" id="KN823057">
    <property type="protein sequence ID" value="KIO24649.1"/>
    <property type="molecule type" value="Genomic_DNA"/>
</dbReference>
<keyword evidence="3" id="KW-1185">Reference proteome</keyword>
<reference evidence="3" key="2">
    <citation type="submission" date="2015-01" db="EMBL/GenBank/DDBJ databases">
        <title>Evolutionary Origins and Diversification of the Mycorrhizal Mutualists.</title>
        <authorList>
            <consortium name="DOE Joint Genome Institute"/>
            <consortium name="Mycorrhizal Genomics Consortium"/>
            <person name="Kohler A."/>
            <person name="Kuo A."/>
            <person name="Nagy L.G."/>
            <person name="Floudas D."/>
            <person name="Copeland A."/>
            <person name="Barry K.W."/>
            <person name="Cichocki N."/>
            <person name="Veneault-Fourrey C."/>
            <person name="LaButti K."/>
            <person name="Lindquist E.A."/>
            <person name="Lipzen A."/>
            <person name="Lundell T."/>
            <person name="Morin E."/>
            <person name="Murat C."/>
            <person name="Riley R."/>
            <person name="Ohm R."/>
            <person name="Sun H."/>
            <person name="Tunlid A."/>
            <person name="Henrissat B."/>
            <person name="Grigoriev I.V."/>
            <person name="Hibbett D.S."/>
            <person name="Martin F."/>
        </authorList>
    </citation>
    <scope>NUCLEOTIDE SEQUENCE [LARGE SCALE GENOMIC DNA]</scope>
    <source>
        <strain evidence="3">MUT 4182</strain>
    </source>
</reference>
<accession>A0A0C3QGK1</accession>
<dbReference type="AlphaFoldDB" id="A0A0C3QGK1"/>
<gene>
    <name evidence="2" type="ORF">M407DRAFT_244382</name>
</gene>
<evidence type="ECO:0000256" key="1">
    <source>
        <dbReference type="ARBA" id="ARBA00038414"/>
    </source>
</evidence>
<organism evidence="2 3">
    <name type="scientific">Tulasnella calospora MUT 4182</name>
    <dbReference type="NCBI Taxonomy" id="1051891"/>
    <lineage>
        <taxon>Eukaryota</taxon>
        <taxon>Fungi</taxon>
        <taxon>Dikarya</taxon>
        <taxon>Basidiomycota</taxon>
        <taxon>Agaricomycotina</taxon>
        <taxon>Agaricomycetes</taxon>
        <taxon>Cantharellales</taxon>
        <taxon>Tulasnellaceae</taxon>
        <taxon>Tulasnella</taxon>
    </lineage>
</organism>
<evidence type="ECO:0000313" key="2">
    <source>
        <dbReference type="EMBL" id="KIO24649.1"/>
    </source>
</evidence>
<dbReference type="PANTHER" id="PTHR28047">
    <property type="entry name" value="PROTEIN DCG1"/>
    <property type="match status" value="1"/>
</dbReference>
<dbReference type="HOGENOM" id="CLU_053002_1_0_1"/>
<evidence type="ECO:0000313" key="3">
    <source>
        <dbReference type="Proteomes" id="UP000054248"/>
    </source>
</evidence>
<dbReference type="Gene3D" id="3.40.50.12500">
    <property type="match status" value="1"/>
</dbReference>